<feature type="chain" id="PRO_5002204468" description="Glycopeptide" evidence="2">
    <location>
        <begin position="22"/>
        <end position="278"/>
    </location>
</feature>
<keyword evidence="4" id="KW-1185">Reference proteome</keyword>
<name>A0A0C9V439_9AGAM</name>
<feature type="compositionally biased region" description="Low complexity" evidence="1">
    <location>
        <begin position="168"/>
        <end position="239"/>
    </location>
</feature>
<accession>A0A0C9V439</accession>
<dbReference type="Proteomes" id="UP000053820">
    <property type="component" value="Unassembled WGS sequence"/>
</dbReference>
<evidence type="ECO:0000313" key="4">
    <source>
        <dbReference type="Proteomes" id="UP000053820"/>
    </source>
</evidence>
<dbReference type="EMBL" id="KN839876">
    <property type="protein sequence ID" value="KIJ60144.1"/>
    <property type="molecule type" value="Genomic_DNA"/>
</dbReference>
<evidence type="ECO:0000313" key="3">
    <source>
        <dbReference type="EMBL" id="KIJ60144.1"/>
    </source>
</evidence>
<sequence length="278" mass="28143">MLSFVLVTFAVPLFTAIRANAESHVIKFVNQCGYGSPALMFDGNNILTGDEYTSSGSFSGIAYLQTGECNTNGENCTLLETTLINPTCAGCGSSTDISLIPPHAYNVETSFAYYNGCDGAGQTCSNSTCAGSAFFVYNDNVVQVECQSENVNLLVAFCGEASQLVPSSGSSSASTGAGPTPSASSPSSSAPATLSSAAPQTSLGTSASGSISPPATAAPSAPASPTALAPPATSASPTSGKQCRARSSSTSSLQKRLPTALPARAHRRHRRSAAGFSH</sequence>
<evidence type="ECO:0008006" key="5">
    <source>
        <dbReference type="Google" id="ProtNLM"/>
    </source>
</evidence>
<keyword evidence="2" id="KW-0732">Signal</keyword>
<gene>
    <name evidence="3" type="ORF">HYDPIDRAFT_32565</name>
</gene>
<proteinExistence type="predicted"/>
<dbReference type="HOGENOM" id="CLU_086111_0_0_1"/>
<feature type="compositionally biased region" description="Polar residues" evidence="1">
    <location>
        <begin position="245"/>
        <end position="254"/>
    </location>
</feature>
<evidence type="ECO:0000256" key="2">
    <source>
        <dbReference type="SAM" id="SignalP"/>
    </source>
</evidence>
<protein>
    <recommendedName>
        <fullName evidence="5">Glycopeptide</fullName>
    </recommendedName>
</protein>
<organism evidence="3 4">
    <name type="scientific">Hydnomerulius pinastri MD-312</name>
    <dbReference type="NCBI Taxonomy" id="994086"/>
    <lineage>
        <taxon>Eukaryota</taxon>
        <taxon>Fungi</taxon>
        <taxon>Dikarya</taxon>
        <taxon>Basidiomycota</taxon>
        <taxon>Agaricomycotina</taxon>
        <taxon>Agaricomycetes</taxon>
        <taxon>Agaricomycetidae</taxon>
        <taxon>Boletales</taxon>
        <taxon>Boletales incertae sedis</taxon>
        <taxon>Leucogyrophana</taxon>
    </lineage>
</organism>
<dbReference type="OrthoDB" id="3342934at2759"/>
<dbReference type="AlphaFoldDB" id="A0A0C9V439"/>
<feature type="region of interest" description="Disordered" evidence="1">
    <location>
        <begin position="168"/>
        <end position="278"/>
    </location>
</feature>
<reference evidence="3 4" key="1">
    <citation type="submission" date="2014-04" db="EMBL/GenBank/DDBJ databases">
        <title>Evolutionary Origins and Diversification of the Mycorrhizal Mutualists.</title>
        <authorList>
            <consortium name="DOE Joint Genome Institute"/>
            <consortium name="Mycorrhizal Genomics Consortium"/>
            <person name="Kohler A."/>
            <person name="Kuo A."/>
            <person name="Nagy L.G."/>
            <person name="Floudas D."/>
            <person name="Copeland A."/>
            <person name="Barry K.W."/>
            <person name="Cichocki N."/>
            <person name="Veneault-Fourrey C."/>
            <person name="LaButti K."/>
            <person name="Lindquist E.A."/>
            <person name="Lipzen A."/>
            <person name="Lundell T."/>
            <person name="Morin E."/>
            <person name="Murat C."/>
            <person name="Riley R."/>
            <person name="Ohm R."/>
            <person name="Sun H."/>
            <person name="Tunlid A."/>
            <person name="Henrissat B."/>
            <person name="Grigoriev I.V."/>
            <person name="Hibbett D.S."/>
            <person name="Martin F."/>
        </authorList>
    </citation>
    <scope>NUCLEOTIDE SEQUENCE [LARGE SCALE GENOMIC DNA]</scope>
    <source>
        <strain evidence="3 4">MD-312</strain>
    </source>
</reference>
<feature type="signal peptide" evidence="2">
    <location>
        <begin position="1"/>
        <end position="21"/>
    </location>
</feature>
<evidence type="ECO:0000256" key="1">
    <source>
        <dbReference type="SAM" id="MobiDB-lite"/>
    </source>
</evidence>